<comment type="caution">
    <text evidence="1">The sequence shown here is derived from an EMBL/GenBank/DDBJ whole genome shotgun (WGS) entry which is preliminary data.</text>
</comment>
<gene>
    <name evidence="1" type="ORF">N0B48_18750</name>
</gene>
<dbReference type="EMBL" id="JAOAMU010000006">
    <property type="protein sequence ID" value="MCT2563935.1"/>
    <property type="molecule type" value="Genomic_DNA"/>
</dbReference>
<dbReference type="Proteomes" id="UP001525566">
    <property type="component" value="Unassembled WGS sequence"/>
</dbReference>
<evidence type="ECO:0008006" key="3">
    <source>
        <dbReference type="Google" id="ProtNLM"/>
    </source>
</evidence>
<keyword evidence="2" id="KW-1185">Reference proteome</keyword>
<dbReference type="RefSeq" id="WP_259840487.1">
    <property type="nucleotide sequence ID" value="NZ_JAOAMU010000006.1"/>
</dbReference>
<sequence>MYLNKIYFPLLLATIGISCSPNEKTTLKNKKINDTVHTHHIAEKKEKETPVIDKKESIIDADAVLVAFNKAIRTDVFSKELDFNYKNKLDGSIFDLERPILIGDLNDDHLDDAMMPFSIEGREGGNNWDAYYAVFINNGGVLEYQYSFSRGGDLSETLINFTSIKDGFIKGMEVPGNNSSKEESTPVDYMYRNTDLSEVATASE</sequence>
<evidence type="ECO:0000313" key="1">
    <source>
        <dbReference type="EMBL" id="MCT2563935.1"/>
    </source>
</evidence>
<accession>A0ABT2J048</accession>
<protein>
    <recommendedName>
        <fullName evidence="3">Lipoprotein</fullName>
    </recommendedName>
</protein>
<evidence type="ECO:0000313" key="2">
    <source>
        <dbReference type="Proteomes" id="UP001525566"/>
    </source>
</evidence>
<name>A0ABT2J048_9FLAO</name>
<organism evidence="1 2">
    <name type="scientific">Chryseobacterium herbae</name>
    <dbReference type="NCBI Taxonomy" id="2976476"/>
    <lineage>
        <taxon>Bacteria</taxon>
        <taxon>Pseudomonadati</taxon>
        <taxon>Bacteroidota</taxon>
        <taxon>Flavobacteriia</taxon>
        <taxon>Flavobacteriales</taxon>
        <taxon>Weeksellaceae</taxon>
        <taxon>Chryseobacterium group</taxon>
        <taxon>Chryseobacterium</taxon>
    </lineage>
</organism>
<reference evidence="1 2" key="1">
    <citation type="submission" date="2022-09" db="EMBL/GenBank/DDBJ databases">
        <title>Chryseobacterium oleae sp.nov., isolated from the inter-root soil of Pyrola calliantha H. Andr. in Tibet.</title>
        <authorList>
            <person name="Li Z."/>
        </authorList>
    </citation>
    <scope>NUCLEOTIDE SEQUENCE [LARGE SCALE GENOMIC DNA]</scope>
    <source>
        <strain evidence="2">pc1-10</strain>
    </source>
</reference>
<proteinExistence type="predicted"/>
<dbReference type="PROSITE" id="PS51257">
    <property type="entry name" value="PROKAR_LIPOPROTEIN"/>
    <property type="match status" value="1"/>
</dbReference>